<feature type="compositionally biased region" description="Basic and acidic residues" evidence="1">
    <location>
        <begin position="188"/>
        <end position="202"/>
    </location>
</feature>
<dbReference type="Proteomes" id="UP000489600">
    <property type="component" value="Unassembled WGS sequence"/>
</dbReference>
<evidence type="ECO:0000313" key="3">
    <source>
        <dbReference type="Proteomes" id="UP000489600"/>
    </source>
</evidence>
<reference evidence="2" key="1">
    <citation type="submission" date="2019-07" db="EMBL/GenBank/DDBJ databases">
        <authorList>
            <person name="Dittberner H."/>
        </authorList>
    </citation>
    <scope>NUCLEOTIDE SEQUENCE [LARGE SCALE GENOMIC DNA]</scope>
</reference>
<accession>A0A565AZ93</accession>
<organism evidence="2 3">
    <name type="scientific">Arabis nemorensis</name>
    <dbReference type="NCBI Taxonomy" id="586526"/>
    <lineage>
        <taxon>Eukaryota</taxon>
        <taxon>Viridiplantae</taxon>
        <taxon>Streptophyta</taxon>
        <taxon>Embryophyta</taxon>
        <taxon>Tracheophyta</taxon>
        <taxon>Spermatophyta</taxon>
        <taxon>Magnoliopsida</taxon>
        <taxon>eudicotyledons</taxon>
        <taxon>Gunneridae</taxon>
        <taxon>Pentapetalae</taxon>
        <taxon>rosids</taxon>
        <taxon>malvids</taxon>
        <taxon>Brassicales</taxon>
        <taxon>Brassicaceae</taxon>
        <taxon>Arabideae</taxon>
        <taxon>Arabis</taxon>
    </lineage>
</organism>
<feature type="compositionally biased region" description="Polar residues" evidence="1">
    <location>
        <begin position="171"/>
        <end position="186"/>
    </location>
</feature>
<gene>
    <name evidence="2" type="ORF">ANE_LOCUS4629</name>
</gene>
<sequence length="202" mass="22097">MPKLRSVVVAQKAEEGQLWRTEVSTGPTNFWFVLLGDKEIPMLVENISSTGPKSIGLPSAQAHEVNPIFIDPVLRIEAHGRTEMKREDRPLRLGSRCIKAQMGSSLGLKTTLDAKEIIFPLKNKIEQRISKALAVKKKIEHSPFRGCRIHKHASLAKEDPVKGESALNGASFPSSSKTGPDGGQTSRKFKDPVVKGKPLADA</sequence>
<comment type="caution">
    <text evidence="2">The sequence shown here is derived from an EMBL/GenBank/DDBJ whole genome shotgun (WGS) entry which is preliminary data.</text>
</comment>
<dbReference type="EMBL" id="CABITT030000002">
    <property type="protein sequence ID" value="VVA94184.1"/>
    <property type="molecule type" value="Genomic_DNA"/>
</dbReference>
<proteinExistence type="predicted"/>
<protein>
    <submittedName>
        <fullName evidence="2">Uncharacterized protein</fullName>
    </submittedName>
</protein>
<dbReference type="AlphaFoldDB" id="A0A565AZ93"/>
<evidence type="ECO:0000256" key="1">
    <source>
        <dbReference type="SAM" id="MobiDB-lite"/>
    </source>
</evidence>
<keyword evidence="3" id="KW-1185">Reference proteome</keyword>
<name>A0A565AZ93_9BRAS</name>
<evidence type="ECO:0000313" key="2">
    <source>
        <dbReference type="EMBL" id="VVA94184.1"/>
    </source>
</evidence>
<feature type="region of interest" description="Disordered" evidence="1">
    <location>
        <begin position="155"/>
        <end position="202"/>
    </location>
</feature>